<dbReference type="InterPro" id="IPR000719">
    <property type="entry name" value="Prot_kinase_dom"/>
</dbReference>
<dbReference type="GO" id="GO:0004674">
    <property type="term" value="F:protein serine/threonine kinase activity"/>
    <property type="evidence" value="ECO:0007669"/>
    <property type="project" value="TreeGrafter"/>
</dbReference>
<gene>
    <name evidence="3" type="ORF">EV356DRAFT_520298</name>
</gene>
<proteinExistence type="predicted"/>
<dbReference type="SMART" id="SM00220">
    <property type="entry name" value="S_TKc"/>
    <property type="match status" value="1"/>
</dbReference>
<feature type="compositionally biased region" description="Polar residues" evidence="1">
    <location>
        <begin position="634"/>
        <end position="659"/>
    </location>
</feature>
<accession>A0A6A6HI03</accession>
<evidence type="ECO:0000259" key="2">
    <source>
        <dbReference type="PROSITE" id="PS50011"/>
    </source>
</evidence>
<dbReference type="PROSITE" id="PS50011">
    <property type="entry name" value="PROTEIN_KINASE_DOM"/>
    <property type="match status" value="1"/>
</dbReference>
<dbReference type="EMBL" id="ML991778">
    <property type="protein sequence ID" value="KAF2237774.1"/>
    <property type="molecule type" value="Genomic_DNA"/>
</dbReference>
<keyword evidence="3" id="KW-0808">Transferase</keyword>
<feature type="domain" description="Protein kinase" evidence="2">
    <location>
        <begin position="165"/>
        <end position="510"/>
    </location>
</feature>
<feature type="compositionally biased region" description="Pro residues" evidence="1">
    <location>
        <begin position="797"/>
        <end position="808"/>
    </location>
</feature>
<dbReference type="SUPFAM" id="SSF56112">
    <property type="entry name" value="Protein kinase-like (PK-like)"/>
    <property type="match status" value="1"/>
</dbReference>
<dbReference type="CDD" id="cd00180">
    <property type="entry name" value="PKc"/>
    <property type="match status" value="1"/>
</dbReference>
<dbReference type="Gene3D" id="3.30.200.20">
    <property type="entry name" value="Phosphorylase Kinase, domain 1"/>
    <property type="match status" value="1"/>
</dbReference>
<evidence type="ECO:0000313" key="4">
    <source>
        <dbReference type="Proteomes" id="UP000800092"/>
    </source>
</evidence>
<feature type="region of interest" description="Disordered" evidence="1">
    <location>
        <begin position="588"/>
        <end position="671"/>
    </location>
</feature>
<reference evidence="3" key="1">
    <citation type="journal article" date="2020" name="Stud. Mycol.">
        <title>101 Dothideomycetes genomes: a test case for predicting lifestyles and emergence of pathogens.</title>
        <authorList>
            <person name="Haridas S."/>
            <person name="Albert R."/>
            <person name="Binder M."/>
            <person name="Bloem J."/>
            <person name="Labutti K."/>
            <person name="Salamov A."/>
            <person name="Andreopoulos B."/>
            <person name="Baker S."/>
            <person name="Barry K."/>
            <person name="Bills G."/>
            <person name="Bluhm B."/>
            <person name="Cannon C."/>
            <person name="Castanera R."/>
            <person name="Culley D."/>
            <person name="Daum C."/>
            <person name="Ezra D."/>
            <person name="Gonzalez J."/>
            <person name="Henrissat B."/>
            <person name="Kuo A."/>
            <person name="Liang C."/>
            <person name="Lipzen A."/>
            <person name="Lutzoni F."/>
            <person name="Magnuson J."/>
            <person name="Mondo S."/>
            <person name="Nolan M."/>
            <person name="Ohm R."/>
            <person name="Pangilinan J."/>
            <person name="Park H.-J."/>
            <person name="Ramirez L."/>
            <person name="Alfaro M."/>
            <person name="Sun H."/>
            <person name="Tritt A."/>
            <person name="Yoshinaga Y."/>
            <person name="Zwiers L.-H."/>
            <person name="Turgeon B."/>
            <person name="Goodwin S."/>
            <person name="Spatafora J."/>
            <person name="Crous P."/>
            <person name="Grigoriev I."/>
        </authorList>
    </citation>
    <scope>NUCLEOTIDE SEQUENCE</scope>
    <source>
        <strain evidence="3">Tuck. ex Michener</strain>
    </source>
</reference>
<dbReference type="Pfam" id="PF00069">
    <property type="entry name" value="Pkinase"/>
    <property type="match status" value="1"/>
</dbReference>
<organism evidence="3 4">
    <name type="scientific">Viridothelium virens</name>
    <name type="common">Speckled blister lichen</name>
    <name type="synonym">Trypethelium virens</name>
    <dbReference type="NCBI Taxonomy" id="1048519"/>
    <lineage>
        <taxon>Eukaryota</taxon>
        <taxon>Fungi</taxon>
        <taxon>Dikarya</taxon>
        <taxon>Ascomycota</taxon>
        <taxon>Pezizomycotina</taxon>
        <taxon>Dothideomycetes</taxon>
        <taxon>Dothideomycetes incertae sedis</taxon>
        <taxon>Trypetheliales</taxon>
        <taxon>Trypetheliaceae</taxon>
        <taxon>Viridothelium</taxon>
    </lineage>
</organism>
<feature type="region of interest" description="Disordered" evidence="1">
    <location>
        <begin position="766"/>
        <end position="808"/>
    </location>
</feature>
<protein>
    <submittedName>
        <fullName evidence="3">Kinase-like protein</fullName>
    </submittedName>
</protein>
<dbReference type="GO" id="GO:0005524">
    <property type="term" value="F:ATP binding"/>
    <property type="evidence" value="ECO:0007669"/>
    <property type="project" value="InterPro"/>
</dbReference>
<keyword evidence="3" id="KW-0418">Kinase</keyword>
<dbReference type="AlphaFoldDB" id="A0A6A6HI03"/>
<dbReference type="PANTHER" id="PTHR24359:SF1">
    <property type="entry name" value="INHIBITOR OF NUCLEAR FACTOR KAPPA-B KINASE EPSILON SUBUNIT HOMOLOG 1-RELATED"/>
    <property type="match status" value="1"/>
</dbReference>
<dbReference type="PANTHER" id="PTHR24359">
    <property type="entry name" value="SERINE/THREONINE-PROTEIN KINASE SBK1"/>
    <property type="match status" value="1"/>
</dbReference>
<evidence type="ECO:0000256" key="1">
    <source>
        <dbReference type="SAM" id="MobiDB-lite"/>
    </source>
</evidence>
<sequence length="1065" mass="120639">MPGQAHPQSDESPAILAFHKWFDENLVCGSRADTIGSQEEPPKFIPSDELKAYFDNQCLRKILKEVFAPGPQVYVEVDAVEESYRKVFAILICIKKSNLITEFIKYPALTDSYLPFRQRPDDFPHSANTETDCFEAFSRVQWIFCAPLLRYYINQHWEPNRILPIVHSEKIGHGGSAETYKIRLHHSHNRLDGSVRSQEGPHSNIFVLKTFHKYEEQHYENEVRAFATLRKKVARIPGLVTFFGSFVQGNTFHILLEYADGGTLQEYLDKVPRPTTHGQRRDFWKSLLPLTKALKEIHQVDIQELQDTTVLRGQVFFSTSSVKTTADLYRWHQDINLSNILCSGFNPEDPYHCKFKLADLGLSHFTTKISNRVVDKDAKGTKTFGAPECYSFDDFDERSTRKISQEVDVWSLGCGFSIAAEWLYHGQHGVKRYEKDREEEQQEIEDFRDTGCFHNGSTVLRAVKKAHQGIYDDTVNFDSITGPMLDLIKDMLEREDVRPSAGTVYQRSRVIMSQNPGSTTETGGALSDSSLEYADLQPSHVLSWPQELPFGRPGNPDNGAFPATYGRPFNNIAYSGQNQFAFSEPHEIHSAHGGRHNSPGIDSRATSREGAQIDAENSRGSRGPDPGHFYPQHSIESSDFSAFTNGIRSSPNRTWSMDTPSSPRFPHRPSSKVPIHSAGVYEWVDPSRNIVGYFSPSDLERGETSHDLGRFEYQSQVSIEHTEGGHSQQAQRTLDHSAVYAQGAGGSTQHSGRGGIDSARFQEIAMPKRPEDFTNTSRPIAKGAQPQLDLDDDDPPKPPTSPRTPHPVFPVQDALRWWKSSPSAFVKLPLDQLSNSYLLEDIQKRDQVILLDDSQFMRDHWNDVVDFLGLHVYMIQDADPDGVEVFLTSKSHHTKKRRPTAPKDLQNFARQHQPKPTSATVTNMYTRLNAILEPCRKKIEHDESSSLFARAKRRIRPLRPLSITVYTDGRWQEGSEAAAPIRKMMNTLIQHNRDLTEVGIQFVQFGKDPEGTQILRSLDINLQKTTDDTKWDIVDTEPADGDMWKVLLGPSNRWFDDDASPSTGP</sequence>
<dbReference type="Gene3D" id="1.10.510.10">
    <property type="entry name" value="Transferase(Phosphotransferase) domain 1"/>
    <property type="match status" value="2"/>
</dbReference>
<keyword evidence="4" id="KW-1185">Reference proteome</keyword>
<evidence type="ECO:0000313" key="3">
    <source>
        <dbReference type="EMBL" id="KAF2237774.1"/>
    </source>
</evidence>
<name>A0A6A6HI03_VIRVR</name>
<dbReference type="OrthoDB" id="5986190at2759"/>
<dbReference type="Proteomes" id="UP000800092">
    <property type="component" value="Unassembled WGS sequence"/>
</dbReference>
<dbReference type="InterPro" id="IPR011009">
    <property type="entry name" value="Kinase-like_dom_sf"/>
</dbReference>